<keyword evidence="1" id="KW-0436">Ligase</keyword>
<dbReference type="InterPro" id="IPR013815">
    <property type="entry name" value="ATP_grasp_subdomain_1"/>
</dbReference>
<reference evidence="5" key="1">
    <citation type="submission" date="2020-12" db="EMBL/GenBank/DDBJ databases">
        <title>The genome sequence of Inhella sp. 4Y17.</title>
        <authorList>
            <person name="Liu Y."/>
        </authorList>
    </citation>
    <scope>NUCLEOTIDE SEQUENCE</scope>
    <source>
        <strain evidence="5">4Y10</strain>
    </source>
</reference>
<accession>A0A931NDJ6</accession>
<evidence type="ECO:0000256" key="1">
    <source>
        <dbReference type="ARBA" id="ARBA00022598"/>
    </source>
</evidence>
<keyword evidence="2" id="KW-0547">Nucleotide-binding</keyword>
<evidence type="ECO:0000313" key="6">
    <source>
        <dbReference type="Proteomes" id="UP000620139"/>
    </source>
</evidence>
<dbReference type="Gene3D" id="3.30.1490.20">
    <property type="entry name" value="ATP-grasp fold, A domain"/>
    <property type="match status" value="1"/>
</dbReference>
<dbReference type="InterPro" id="IPR000182">
    <property type="entry name" value="GNAT_dom"/>
</dbReference>
<proteinExistence type="predicted"/>
<dbReference type="SUPFAM" id="SSF55729">
    <property type="entry name" value="Acyl-CoA N-acyltransferases (Nat)"/>
    <property type="match status" value="1"/>
</dbReference>
<dbReference type="InterPro" id="IPR051538">
    <property type="entry name" value="Acyl-CoA_Synth/Transferase"/>
</dbReference>
<dbReference type="Gene3D" id="3.40.630.30">
    <property type="match status" value="1"/>
</dbReference>
<dbReference type="InterPro" id="IPR016181">
    <property type="entry name" value="Acyl_CoA_acyltransferase"/>
</dbReference>
<dbReference type="Proteomes" id="UP000620139">
    <property type="component" value="Unassembled WGS sequence"/>
</dbReference>
<dbReference type="Gene3D" id="3.30.470.20">
    <property type="entry name" value="ATP-grasp fold, B domain"/>
    <property type="match status" value="1"/>
</dbReference>
<dbReference type="SUPFAM" id="SSF52210">
    <property type="entry name" value="Succinyl-CoA synthetase domains"/>
    <property type="match status" value="2"/>
</dbReference>
<dbReference type="GO" id="GO:0016747">
    <property type="term" value="F:acyltransferase activity, transferring groups other than amino-acyl groups"/>
    <property type="evidence" value="ECO:0007669"/>
    <property type="project" value="InterPro"/>
</dbReference>
<keyword evidence="3" id="KW-0067">ATP-binding</keyword>
<dbReference type="Pfam" id="PF13549">
    <property type="entry name" value="ATP-grasp_5"/>
    <property type="match status" value="1"/>
</dbReference>
<evidence type="ECO:0000256" key="2">
    <source>
        <dbReference type="ARBA" id="ARBA00022741"/>
    </source>
</evidence>
<dbReference type="EMBL" id="JAEDAL010000002">
    <property type="protein sequence ID" value="MBH9552305.1"/>
    <property type="molecule type" value="Genomic_DNA"/>
</dbReference>
<dbReference type="AlphaFoldDB" id="A0A931NDJ6"/>
<comment type="caution">
    <text evidence="5">The sequence shown here is derived from an EMBL/GenBank/DDBJ whole genome shotgun (WGS) entry which is preliminary data.</text>
</comment>
<dbReference type="PANTHER" id="PTHR43334:SF1">
    <property type="entry name" value="3-HYDROXYPROPIONATE--COA LIGASE [ADP-FORMING]"/>
    <property type="match status" value="1"/>
</dbReference>
<evidence type="ECO:0000313" key="5">
    <source>
        <dbReference type="EMBL" id="MBH9552305.1"/>
    </source>
</evidence>
<dbReference type="PROSITE" id="PS51186">
    <property type="entry name" value="GNAT"/>
    <property type="match status" value="1"/>
</dbReference>
<evidence type="ECO:0000256" key="3">
    <source>
        <dbReference type="ARBA" id="ARBA00022840"/>
    </source>
</evidence>
<gene>
    <name evidence="5" type="ORF">I7X43_05505</name>
</gene>
<dbReference type="Gene3D" id="3.40.50.261">
    <property type="entry name" value="Succinyl-CoA synthetase domains"/>
    <property type="match status" value="2"/>
</dbReference>
<dbReference type="PANTHER" id="PTHR43334">
    <property type="entry name" value="ACETATE--COA LIGASE [ADP-FORMING]"/>
    <property type="match status" value="1"/>
</dbReference>
<dbReference type="Pfam" id="PF13607">
    <property type="entry name" value="Succ_CoA_lig"/>
    <property type="match status" value="1"/>
</dbReference>
<dbReference type="InterPro" id="IPR016102">
    <property type="entry name" value="Succinyl-CoA_synth-like"/>
</dbReference>
<protein>
    <submittedName>
        <fullName evidence="5">GNAT family N-acetyltransferase</fullName>
    </submittedName>
</protein>
<organism evidence="5 6">
    <name type="scientific">Inhella gelatinilytica</name>
    <dbReference type="NCBI Taxonomy" id="2795030"/>
    <lineage>
        <taxon>Bacteria</taxon>
        <taxon>Pseudomonadati</taxon>
        <taxon>Pseudomonadota</taxon>
        <taxon>Betaproteobacteria</taxon>
        <taxon>Burkholderiales</taxon>
        <taxon>Sphaerotilaceae</taxon>
        <taxon>Inhella</taxon>
    </lineage>
</organism>
<feature type="domain" description="N-acetyltransferase" evidence="4">
    <location>
        <begin position="709"/>
        <end position="866"/>
    </location>
</feature>
<evidence type="ECO:0000259" key="4">
    <source>
        <dbReference type="PROSITE" id="PS51186"/>
    </source>
</evidence>
<dbReference type="SUPFAM" id="SSF56059">
    <property type="entry name" value="Glutathione synthetase ATP-binding domain-like"/>
    <property type="match status" value="1"/>
</dbReference>
<name>A0A931NDJ6_9BURK</name>
<dbReference type="Gene3D" id="3.40.50.720">
    <property type="entry name" value="NAD(P)-binding Rossmann-like Domain"/>
    <property type="match status" value="1"/>
</dbReference>
<dbReference type="GO" id="GO:0005524">
    <property type="term" value="F:ATP binding"/>
    <property type="evidence" value="ECO:0007669"/>
    <property type="project" value="UniProtKB-KW"/>
</dbReference>
<dbReference type="Pfam" id="PF00583">
    <property type="entry name" value="Acetyltransf_1"/>
    <property type="match status" value="1"/>
</dbReference>
<sequence>MNAHPLSALLAPRSVVVLTGPEGQRTAEAEQLLAQLSAQPFQGPCAILDAHVRGSLADLAQSRADLAILALPESEWLSGVELASRIGCRAALIVGSGVSADRAVALQRLARREGLLLAGPNGSGLMTPRLGLNASLMGPLVPAGGLAVLSQSGSLTAALLDGTRTSGVGFSTVVALGPHPGVDLAALLLYLAVDPHTHSIVVHLEGLTQARPFMSALRLAAHAKPVVVLKTGRREEGRSVAQTHSQALAGHDDVFDAALRRAGAVRVNASAELLAVAKCLGVLGRGSRPVQKGLALVSNGGGPAVLAADWAERVGLAVTAVQDLSRGGTPGAYTAAVLAAQSRADTDAVLVLHAPLLDSPGADCAQALLDLKPELSKPVLACWMGEGVAAEARTRLGAAGIPCFRTPEAAVGALAHVAAYHRHQHLLQQTPSPLSPLPPPDLEGARLLIDTALAQRRSVLSEVESKALLAAFRIPVTGTLRARSAHDAMLIATQLGFPVALKIDSDSLPHKTEVNGVMLDLRDARAVHAGYDRLLEQVRRALPGVVDLGVTVQPMAGKSRARELHVGLIHEPSFGPVVVFGAGGTQVEWIRDCAMELPPLNRFLARQLMMRTRTAVTLDAWRGAPAVQWEALEALLLRVSEMACELPQLREMDINPVLADEHGVVAVDARIVLAAEAPATVTPSYAHLAIRPYPAHLAHPLALRDGRICQVRPIQPDDAERLQALVASLSPESRYNRFAATLTELPPRLLAQFTLIDYEREMALLALYREAPDQPERIAAVARYTSQPDGESAEFSLLVADGFAGQGLGSRMMESLFVAAREQGLQRLDGLVLKANTAMLRLVRGLGFSIEPCSEEPDFRLVRKPL</sequence>
<dbReference type="InterPro" id="IPR032875">
    <property type="entry name" value="Succ_CoA_lig_flav_dom"/>
</dbReference>
<dbReference type="RefSeq" id="WP_198099926.1">
    <property type="nucleotide sequence ID" value="NZ_JAEDAL010000002.1"/>
</dbReference>
<dbReference type="GO" id="GO:0016874">
    <property type="term" value="F:ligase activity"/>
    <property type="evidence" value="ECO:0007669"/>
    <property type="project" value="UniProtKB-KW"/>
</dbReference>
<keyword evidence="6" id="KW-1185">Reference proteome</keyword>